<dbReference type="AlphaFoldDB" id="A0A8J5VSL0"/>
<gene>
    <name evidence="2" type="ORF">GUJ93_ZPchr0007g4036</name>
</gene>
<feature type="region of interest" description="Disordered" evidence="1">
    <location>
        <begin position="30"/>
        <end position="79"/>
    </location>
</feature>
<dbReference type="GO" id="GO:0005544">
    <property type="term" value="F:calcium-dependent phospholipid binding"/>
    <property type="evidence" value="ECO:0007669"/>
    <property type="project" value="InterPro"/>
</dbReference>
<dbReference type="GO" id="GO:0005509">
    <property type="term" value="F:calcium ion binding"/>
    <property type="evidence" value="ECO:0007669"/>
    <property type="project" value="InterPro"/>
</dbReference>
<evidence type="ECO:0000313" key="3">
    <source>
        <dbReference type="Proteomes" id="UP000729402"/>
    </source>
</evidence>
<comment type="caution">
    <text evidence="2">The sequence shown here is derived from an EMBL/GenBank/DDBJ whole genome shotgun (WGS) entry which is preliminary data.</text>
</comment>
<dbReference type="Pfam" id="PF00191">
    <property type="entry name" value="Annexin"/>
    <property type="match status" value="2"/>
</dbReference>
<sequence>MAVRRAYLALFGCSIQEHVAASSAIQEPLKKASQAKMPSDAGEPHELLPLGGRVRRHGRGEAGGVSAGRRHREEAAAPRRRCHNAIRIVTTRSKSQLRATLHQYRQYYGTDMVEDIGSYCSGQFARMMKSTIWCLTSPEKHFAEVIRHSILGLGTYEDALTRVAVSRAEIDMKQIREEYEVRYTSTVARDVVGDTSFG</sequence>
<dbReference type="GO" id="GO:0001786">
    <property type="term" value="F:phosphatidylserine binding"/>
    <property type="evidence" value="ECO:0007669"/>
    <property type="project" value="TreeGrafter"/>
</dbReference>
<dbReference type="GO" id="GO:0009408">
    <property type="term" value="P:response to heat"/>
    <property type="evidence" value="ECO:0007669"/>
    <property type="project" value="TreeGrafter"/>
</dbReference>
<accession>A0A8J5VSL0</accession>
<reference evidence="2" key="1">
    <citation type="journal article" date="2021" name="bioRxiv">
        <title>Whole Genome Assembly and Annotation of Northern Wild Rice, Zizania palustris L., Supports a Whole Genome Duplication in the Zizania Genus.</title>
        <authorList>
            <person name="Haas M."/>
            <person name="Kono T."/>
            <person name="Macchietto M."/>
            <person name="Millas R."/>
            <person name="McGilp L."/>
            <person name="Shao M."/>
            <person name="Duquette J."/>
            <person name="Hirsch C.N."/>
            <person name="Kimball J."/>
        </authorList>
    </citation>
    <scope>NUCLEOTIDE SEQUENCE</scope>
    <source>
        <tissue evidence="2">Fresh leaf tissue</tissue>
    </source>
</reference>
<evidence type="ECO:0000256" key="1">
    <source>
        <dbReference type="SAM" id="MobiDB-lite"/>
    </source>
</evidence>
<dbReference type="PANTHER" id="PTHR10502:SF109">
    <property type="entry name" value="ANNEXIN"/>
    <property type="match status" value="1"/>
</dbReference>
<dbReference type="GO" id="GO:0005886">
    <property type="term" value="C:plasma membrane"/>
    <property type="evidence" value="ECO:0007669"/>
    <property type="project" value="TreeGrafter"/>
</dbReference>
<evidence type="ECO:0000313" key="2">
    <source>
        <dbReference type="EMBL" id="KAG8079470.1"/>
    </source>
</evidence>
<dbReference type="GO" id="GO:0009414">
    <property type="term" value="P:response to water deprivation"/>
    <property type="evidence" value="ECO:0007669"/>
    <property type="project" value="TreeGrafter"/>
</dbReference>
<keyword evidence="3" id="KW-1185">Reference proteome</keyword>
<dbReference type="SMART" id="SM00335">
    <property type="entry name" value="ANX"/>
    <property type="match status" value="2"/>
</dbReference>
<dbReference type="Proteomes" id="UP000729402">
    <property type="component" value="Unassembled WGS sequence"/>
</dbReference>
<dbReference type="InterPro" id="IPR018502">
    <property type="entry name" value="Annexin_repeat"/>
</dbReference>
<name>A0A8J5VSL0_ZIZPA</name>
<dbReference type="OrthoDB" id="37886at2759"/>
<dbReference type="GO" id="GO:0009651">
    <property type="term" value="P:response to salt stress"/>
    <property type="evidence" value="ECO:0007669"/>
    <property type="project" value="TreeGrafter"/>
</dbReference>
<dbReference type="PROSITE" id="PS51897">
    <property type="entry name" value="ANNEXIN_2"/>
    <property type="match status" value="1"/>
</dbReference>
<evidence type="ECO:0008006" key="4">
    <source>
        <dbReference type="Google" id="ProtNLM"/>
    </source>
</evidence>
<organism evidence="2 3">
    <name type="scientific">Zizania palustris</name>
    <name type="common">Northern wild rice</name>
    <dbReference type="NCBI Taxonomy" id="103762"/>
    <lineage>
        <taxon>Eukaryota</taxon>
        <taxon>Viridiplantae</taxon>
        <taxon>Streptophyta</taxon>
        <taxon>Embryophyta</taxon>
        <taxon>Tracheophyta</taxon>
        <taxon>Spermatophyta</taxon>
        <taxon>Magnoliopsida</taxon>
        <taxon>Liliopsida</taxon>
        <taxon>Poales</taxon>
        <taxon>Poaceae</taxon>
        <taxon>BOP clade</taxon>
        <taxon>Oryzoideae</taxon>
        <taxon>Oryzeae</taxon>
        <taxon>Zizaniinae</taxon>
        <taxon>Zizania</taxon>
    </lineage>
</organism>
<dbReference type="PANTHER" id="PTHR10502">
    <property type="entry name" value="ANNEXIN"/>
    <property type="match status" value="1"/>
</dbReference>
<reference evidence="2" key="2">
    <citation type="submission" date="2021-02" db="EMBL/GenBank/DDBJ databases">
        <authorList>
            <person name="Kimball J.A."/>
            <person name="Haas M.W."/>
            <person name="Macchietto M."/>
            <person name="Kono T."/>
            <person name="Duquette J."/>
            <person name="Shao M."/>
        </authorList>
    </citation>
    <scope>NUCLEOTIDE SEQUENCE</scope>
    <source>
        <tissue evidence="2">Fresh leaf tissue</tissue>
    </source>
</reference>
<protein>
    <recommendedName>
        <fullName evidence="4">Annexin</fullName>
    </recommendedName>
</protein>
<dbReference type="GO" id="GO:0005737">
    <property type="term" value="C:cytoplasm"/>
    <property type="evidence" value="ECO:0007669"/>
    <property type="project" value="TreeGrafter"/>
</dbReference>
<dbReference type="GO" id="GO:0009409">
    <property type="term" value="P:response to cold"/>
    <property type="evidence" value="ECO:0007669"/>
    <property type="project" value="TreeGrafter"/>
</dbReference>
<proteinExistence type="predicted"/>
<dbReference type="EMBL" id="JAAALK010000282">
    <property type="protein sequence ID" value="KAG8079470.1"/>
    <property type="molecule type" value="Genomic_DNA"/>
</dbReference>